<reference evidence="3" key="1">
    <citation type="submission" date="2020-06" db="EMBL/GenBank/DDBJ databases">
        <authorList>
            <consortium name="Plant Systems Biology data submission"/>
        </authorList>
    </citation>
    <scope>NUCLEOTIDE SEQUENCE</scope>
    <source>
        <strain evidence="3">D6</strain>
    </source>
</reference>
<keyword evidence="4" id="KW-1185">Reference proteome</keyword>
<evidence type="ECO:0000256" key="2">
    <source>
        <dbReference type="SAM" id="Phobius"/>
    </source>
</evidence>
<dbReference type="EMBL" id="CAICTM010000007">
    <property type="protein sequence ID" value="CAB9496657.1"/>
    <property type="molecule type" value="Genomic_DNA"/>
</dbReference>
<feature type="transmembrane region" description="Helical" evidence="2">
    <location>
        <begin position="160"/>
        <end position="183"/>
    </location>
</feature>
<dbReference type="OrthoDB" id="43681at2759"/>
<name>A0A9N8D5A0_9STRA</name>
<evidence type="ECO:0008006" key="5">
    <source>
        <dbReference type="Google" id="ProtNLM"/>
    </source>
</evidence>
<sequence length="490" mass="55211">MTDHDPRAAMLSESATQLRRDLSCEDIEMTADMSVFELGARETHEETADWENVEDLEDVDAVLDREIENVGAVLDCESEDDDDDGAGDNGKCCCCQRDQLTAEERKERDAVVPYLLMHAYHLPENHTWRQDMWQYLTNNHPIFGICLHHRFHPLSWKIRVVTLLGSMLFGLALTNIIFLLFVFTDQDETFEMSVFEFETNLTRTGLNSDLDDTVSSISVTTGNIVLWTVGALIHSIYDNTIWSLAACTCCTLHSSGGQEGDSQDWDRRVRRYRSTGSFLVMVSVVLVTAIASFAVMLRAALEADQEIDVSSLNITSSVDSDNDGPNILESPTQVQEQLESVYYYEQDFADYSFVVSYLVELILSYLIYYPIFGAILFSGCLTCGRFPVIGGRPYELRQLERLAQQAKEEAEEVMEEGVEVVDWKSQQLIKMASGDREQGGEESCDERSEEAKLKADGGEDEEVSSTVSDTREDEEDEEDDDDVGPDLAEF</sequence>
<feature type="compositionally biased region" description="Acidic residues" evidence="1">
    <location>
        <begin position="471"/>
        <end position="490"/>
    </location>
</feature>
<keyword evidence="2" id="KW-0472">Membrane</keyword>
<dbReference type="Proteomes" id="UP001153069">
    <property type="component" value="Unassembled WGS sequence"/>
</dbReference>
<feature type="region of interest" description="Disordered" evidence="1">
    <location>
        <begin position="431"/>
        <end position="490"/>
    </location>
</feature>
<gene>
    <name evidence="3" type="ORF">SEMRO_7_G006260.1</name>
</gene>
<accession>A0A9N8D5A0</accession>
<proteinExistence type="predicted"/>
<organism evidence="3 4">
    <name type="scientific">Seminavis robusta</name>
    <dbReference type="NCBI Taxonomy" id="568900"/>
    <lineage>
        <taxon>Eukaryota</taxon>
        <taxon>Sar</taxon>
        <taxon>Stramenopiles</taxon>
        <taxon>Ochrophyta</taxon>
        <taxon>Bacillariophyta</taxon>
        <taxon>Bacillariophyceae</taxon>
        <taxon>Bacillariophycidae</taxon>
        <taxon>Naviculales</taxon>
        <taxon>Naviculaceae</taxon>
        <taxon>Seminavis</taxon>
    </lineage>
</organism>
<feature type="transmembrane region" description="Helical" evidence="2">
    <location>
        <begin position="213"/>
        <end position="233"/>
    </location>
</feature>
<evidence type="ECO:0000313" key="3">
    <source>
        <dbReference type="EMBL" id="CAB9496657.1"/>
    </source>
</evidence>
<keyword evidence="2" id="KW-1133">Transmembrane helix</keyword>
<evidence type="ECO:0000256" key="1">
    <source>
        <dbReference type="SAM" id="MobiDB-lite"/>
    </source>
</evidence>
<feature type="compositionally biased region" description="Basic and acidic residues" evidence="1">
    <location>
        <begin position="433"/>
        <end position="457"/>
    </location>
</feature>
<feature type="transmembrane region" description="Helical" evidence="2">
    <location>
        <begin position="278"/>
        <end position="301"/>
    </location>
</feature>
<dbReference type="AlphaFoldDB" id="A0A9N8D5A0"/>
<protein>
    <recommendedName>
        <fullName evidence="5">Transmembrane protein</fullName>
    </recommendedName>
</protein>
<evidence type="ECO:0000313" key="4">
    <source>
        <dbReference type="Proteomes" id="UP001153069"/>
    </source>
</evidence>
<comment type="caution">
    <text evidence="3">The sequence shown here is derived from an EMBL/GenBank/DDBJ whole genome shotgun (WGS) entry which is preliminary data.</text>
</comment>
<keyword evidence="2" id="KW-0812">Transmembrane</keyword>